<proteinExistence type="predicted"/>
<sequence length="187" mass="20938">MESQYIPAAKAEADWAKSERETTEQIRATTNQLKVDTEQTLSEARTFTTSIKGDTEVIREKAEQHMVNAHAHKEKAIAEANKTEAEANRAHGEADRAKGYVEKYKPEVKGAWTFDNYVEWPTLGYGQGRGAIYNDGTTHKCLMVHGNNSAGTGEYRVGLWNHVTVYGDLFIKEHPAYHRGNIISVAK</sequence>
<evidence type="ECO:0000256" key="1">
    <source>
        <dbReference type="SAM" id="MobiDB-lite"/>
    </source>
</evidence>
<dbReference type="RefSeq" id="WP_274688162.1">
    <property type="nucleotide sequence ID" value="NZ_JAPMOU010000006.1"/>
</dbReference>
<evidence type="ECO:0000313" key="3">
    <source>
        <dbReference type="Proteomes" id="UP001528823"/>
    </source>
</evidence>
<reference evidence="2 3" key="1">
    <citation type="submission" date="2022-11" db="EMBL/GenBank/DDBJ databases">
        <title>Spartinivicinus poritis sp. nov., isolated from scleractinian coral Porites lutea.</title>
        <authorList>
            <person name="Zhang G."/>
            <person name="Cai L."/>
            <person name="Wei Q."/>
        </authorList>
    </citation>
    <scope>NUCLEOTIDE SEQUENCE [LARGE SCALE GENOMIC DNA]</scope>
    <source>
        <strain evidence="2 3">A2-2</strain>
    </source>
</reference>
<accession>A0ABT5U741</accession>
<organism evidence="2 3">
    <name type="scientific">Spartinivicinus poritis</name>
    <dbReference type="NCBI Taxonomy" id="2994640"/>
    <lineage>
        <taxon>Bacteria</taxon>
        <taxon>Pseudomonadati</taxon>
        <taxon>Pseudomonadota</taxon>
        <taxon>Gammaproteobacteria</taxon>
        <taxon>Oceanospirillales</taxon>
        <taxon>Zooshikellaceae</taxon>
        <taxon>Spartinivicinus</taxon>
    </lineage>
</organism>
<feature type="compositionally biased region" description="Basic and acidic residues" evidence="1">
    <location>
        <begin position="11"/>
        <end position="21"/>
    </location>
</feature>
<comment type="caution">
    <text evidence="2">The sequence shown here is derived from an EMBL/GenBank/DDBJ whole genome shotgun (WGS) entry which is preliminary data.</text>
</comment>
<feature type="region of interest" description="Disordered" evidence="1">
    <location>
        <begin position="1"/>
        <end position="21"/>
    </location>
</feature>
<protein>
    <submittedName>
        <fullName evidence="2">Uncharacterized protein</fullName>
    </submittedName>
</protein>
<dbReference type="EMBL" id="JAPMOU010000006">
    <property type="protein sequence ID" value="MDE1461806.1"/>
    <property type="molecule type" value="Genomic_DNA"/>
</dbReference>
<evidence type="ECO:0000313" key="2">
    <source>
        <dbReference type="EMBL" id="MDE1461806.1"/>
    </source>
</evidence>
<gene>
    <name evidence="2" type="ORF">ORQ98_07475</name>
</gene>
<dbReference type="Proteomes" id="UP001528823">
    <property type="component" value="Unassembled WGS sequence"/>
</dbReference>
<keyword evidence="3" id="KW-1185">Reference proteome</keyword>
<name>A0ABT5U741_9GAMM</name>